<gene>
    <name evidence="1" type="ORF">CLHUN_12840</name>
</gene>
<evidence type="ECO:0000313" key="1">
    <source>
        <dbReference type="EMBL" id="OPX45052.1"/>
    </source>
</evidence>
<protein>
    <submittedName>
        <fullName evidence="1">Uncharacterized protein</fullName>
    </submittedName>
</protein>
<organism evidence="1 2">
    <name type="scientific">Ruminiclostridium hungatei</name>
    <name type="common">Clostridium hungatei</name>
    <dbReference type="NCBI Taxonomy" id="48256"/>
    <lineage>
        <taxon>Bacteria</taxon>
        <taxon>Bacillati</taxon>
        <taxon>Bacillota</taxon>
        <taxon>Clostridia</taxon>
        <taxon>Eubacteriales</taxon>
        <taxon>Oscillospiraceae</taxon>
        <taxon>Ruminiclostridium</taxon>
    </lineage>
</organism>
<proteinExistence type="predicted"/>
<reference evidence="1 2" key="1">
    <citation type="submission" date="2017-03" db="EMBL/GenBank/DDBJ databases">
        <title>Genome sequence of Clostridium hungatei DSM 14427.</title>
        <authorList>
            <person name="Poehlein A."/>
            <person name="Daniel R."/>
        </authorList>
    </citation>
    <scope>NUCLEOTIDE SEQUENCE [LARGE SCALE GENOMIC DNA]</scope>
    <source>
        <strain evidence="1 2">DSM 14427</strain>
    </source>
</reference>
<dbReference type="AlphaFoldDB" id="A0A1V4SMD6"/>
<comment type="caution">
    <text evidence="1">The sequence shown here is derived from an EMBL/GenBank/DDBJ whole genome shotgun (WGS) entry which is preliminary data.</text>
</comment>
<dbReference type="EMBL" id="MZGX01000006">
    <property type="protein sequence ID" value="OPX45052.1"/>
    <property type="molecule type" value="Genomic_DNA"/>
</dbReference>
<name>A0A1V4SMD6_RUMHU</name>
<dbReference type="STRING" id="48256.CLHUN_12840"/>
<dbReference type="Proteomes" id="UP000191554">
    <property type="component" value="Unassembled WGS sequence"/>
</dbReference>
<sequence length="39" mass="4243">MALIDLSSVTPVFVKRANTGMNNNSSTCNILQHIVNLII</sequence>
<keyword evidence="2" id="KW-1185">Reference proteome</keyword>
<accession>A0A1V4SMD6</accession>
<evidence type="ECO:0000313" key="2">
    <source>
        <dbReference type="Proteomes" id="UP000191554"/>
    </source>
</evidence>